<accession>A0ACB9ES21</accession>
<dbReference type="EMBL" id="CM042034">
    <property type="protein sequence ID" value="KAI3761858.1"/>
    <property type="molecule type" value="Genomic_DNA"/>
</dbReference>
<keyword evidence="2" id="KW-1185">Reference proteome</keyword>
<evidence type="ECO:0000313" key="2">
    <source>
        <dbReference type="Proteomes" id="UP001056120"/>
    </source>
</evidence>
<reference evidence="2" key="1">
    <citation type="journal article" date="2022" name="Mol. Ecol. Resour.">
        <title>The genomes of chicory, endive, great burdock and yacon provide insights into Asteraceae palaeo-polyploidization history and plant inulin production.</title>
        <authorList>
            <person name="Fan W."/>
            <person name="Wang S."/>
            <person name="Wang H."/>
            <person name="Wang A."/>
            <person name="Jiang F."/>
            <person name="Liu H."/>
            <person name="Zhao H."/>
            <person name="Xu D."/>
            <person name="Zhang Y."/>
        </authorList>
    </citation>
    <scope>NUCLEOTIDE SEQUENCE [LARGE SCALE GENOMIC DNA]</scope>
    <source>
        <strain evidence="2">cv. Yunnan</strain>
    </source>
</reference>
<organism evidence="1 2">
    <name type="scientific">Smallanthus sonchifolius</name>
    <dbReference type="NCBI Taxonomy" id="185202"/>
    <lineage>
        <taxon>Eukaryota</taxon>
        <taxon>Viridiplantae</taxon>
        <taxon>Streptophyta</taxon>
        <taxon>Embryophyta</taxon>
        <taxon>Tracheophyta</taxon>
        <taxon>Spermatophyta</taxon>
        <taxon>Magnoliopsida</taxon>
        <taxon>eudicotyledons</taxon>
        <taxon>Gunneridae</taxon>
        <taxon>Pentapetalae</taxon>
        <taxon>asterids</taxon>
        <taxon>campanulids</taxon>
        <taxon>Asterales</taxon>
        <taxon>Asteraceae</taxon>
        <taxon>Asteroideae</taxon>
        <taxon>Heliantheae alliance</taxon>
        <taxon>Millerieae</taxon>
        <taxon>Smallanthus</taxon>
    </lineage>
</organism>
<gene>
    <name evidence="1" type="ORF">L1987_52280</name>
</gene>
<evidence type="ECO:0000313" key="1">
    <source>
        <dbReference type="EMBL" id="KAI3761858.1"/>
    </source>
</evidence>
<name>A0ACB9ES21_9ASTR</name>
<comment type="caution">
    <text evidence="1">The sequence shown here is derived from an EMBL/GenBank/DDBJ whole genome shotgun (WGS) entry which is preliminary data.</text>
</comment>
<protein>
    <submittedName>
        <fullName evidence="1">Uncharacterized protein</fullName>
    </submittedName>
</protein>
<proteinExistence type="predicted"/>
<dbReference type="Proteomes" id="UP001056120">
    <property type="component" value="Linkage Group LG17"/>
</dbReference>
<reference evidence="1 2" key="2">
    <citation type="journal article" date="2022" name="Mol. Ecol. Resour.">
        <title>The genomes of chicory, endive, great burdock and yacon provide insights into Asteraceae paleo-polyploidization history and plant inulin production.</title>
        <authorList>
            <person name="Fan W."/>
            <person name="Wang S."/>
            <person name="Wang H."/>
            <person name="Wang A."/>
            <person name="Jiang F."/>
            <person name="Liu H."/>
            <person name="Zhao H."/>
            <person name="Xu D."/>
            <person name="Zhang Y."/>
        </authorList>
    </citation>
    <scope>NUCLEOTIDE SEQUENCE [LARGE SCALE GENOMIC DNA]</scope>
    <source>
        <strain evidence="2">cv. Yunnan</strain>
        <tissue evidence="1">Leaves</tissue>
    </source>
</reference>
<sequence>MVSFFKVSRYISTQHLVLLTSTISTSPSPSPSPSPSKWSQAIKNASSPHKSVQIYTQMHRQSIPVDSFTVLYTLTACTHLHNLPLLRHFHAQIIKLGFTSNVYIMSSLLHSYSNACFGDARQLFNEMPERTTVTWNTMITGFSRRGNVKKARSLFDEMPIRNIASWSAMIAAYVNTGHQNEGHELLCKMLTDEKLKPDEFTLCAILGGCGHMGTNRTMGFVLGKSIHGFIMRNQWQLNVELGTVLVDMYAKCGFLNAAIAVFDMIRNPNVISWTALICGAGQHGYVNEARTLFDQMQEVGVKPNELTFTGILSACVHAGLVEEGRVYFNLIEEYGLKPNIHHYGCMVDLFGRAGELEDAYEVITRMQPEANMKIWGSFLSSCKVLDNFKMAEKVIKRVIEMLRPEKDGGVYSLIADLFVMGEKWDDAERIRRLMVNQNVRKARGASFISKCGP</sequence>